<feature type="domain" description="Protein kinase" evidence="1">
    <location>
        <begin position="31"/>
        <end position="335"/>
    </location>
</feature>
<dbReference type="RefSeq" id="WP_212531901.1">
    <property type="nucleotide sequence ID" value="NZ_JAGSOG010000203.1"/>
</dbReference>
<organism evidence="2 3">
    <name type="scientific">Actinospica durhamensis</name>
    <dbReference type="NCBI Taxonomy" id="1508375"/>
    <lineage>
        <taxon>Bacteria</taxon>
        <taxon>Bacillati</taxon>
        <taxon>Actinomycetota</taxon>
        <taxon>Actinomycetes</taxon>
        <taxon>Catenulisporales</taxon>
        <taxon>Actinospicaceae</taxon>
        <taxon>Actinospica</taxon>
    </lineage>
</organism>
<proteinExistence type="predicted"/>
<evidence type="ECO:0000313" key="3">
    <source>
        <dbReference type="Proteomes" id="UP000675781"/>
    </source>
</evidence>
<dbReference type="Gene3D" id="3.90.1200.10">
    <property type="match status" value="1"/>
</dbReference>
<keyword evidence="3" id="KW-1185">Reference proteome</keyword>
<dbReference type="Proteomes" id="UP000675781">
    <property type="component" value="Unassembled WGS sequence"/>
</dbReference>
<dbReference type="AlphaFoldDB" id="A0A941IUG3"/>
<name>A0A941IUG3_9ACTN</name>
<gene>
    <name evidence="2" type="ORF">KDL01_29410</name>
</gene>
<dbReference type="GO" id="GO:0004672">
    <property type="term" value="F:protein kinase activity"/>
    <property type="evidence" value="ECO:0007669"/>
    <property type="project" value="InterPro"/>
</dbReference>
<dbReference type="InterPro" id="IPR002575">
    <property type="entry name" value="Aminoglycoside_PTrfase"/>
</dbReference>
<dbReference type="InterPro" id="IPR051678">
    <property type="entry name" value="AGP_Transferase"/>
</dbReference>
<dbReference type="InterPro" id="IPR000719">
    <property type="entry name" value="Prot_kinase_dom"/>
</dbReference>
<accession>A0A941IUG3</accession>
<dbReference type="EMBL" id="JAGSOG010000203">
    <property type="protein sequence ID" value="MBR7837433.1"/>
    <property type="molecule type" value="Genomic_DNA"/>
</dbReference>
<dbReference type="PANTHER" id="PTHR21310">
    <property type="entry name" value="AMINOGLYCOSIDE PHOSPHOTRANSFERASE-RELATED-RELATED"/>
    <property type="match status" value="1"/>
</dbReference>
<dbReference type="PANTHER" id="PTHR21310:SF15">
    <property type="entry name" value="AMINOGLYCOSIDE PHOSPHOTRANSFERASE DOMAIN-CONTAINING PROTEIN"/>
    <property type="match status" value="1"/>
</dbReference>
<dbReference type="Gene3D" id="3.30.200.20">
    <property type="entry name" value="Phosphorylase Kinase, domain 1"/>
    <property type="match status" value="1"/>
</dbReference>
<dbReference type="SUPFAM" id="SSF56112">
    <property type="entry name" value="Protein kinase-like (PK-like)"/>
    <property type="match status" value="1"/>
</dbReference>
<sequence length="335" mass="37194">MESITKNRQPASALRAIVARAFGSDQVPEGAGWAEELGHGWFNVVYAIRLRDGRRVALKIAPPAGIEVMTYERGMLAREVAALELIGRRTDVPVPTVLSYDTSRELCDAEYFFMEYVDAANLGVVWDELSDGECDRYATELGAATRQINEITGDRFGVPGATEPDSAKPGAGWREVFTGMVSDVLDDGLRRGVELGWDYELIRGLSVQHAECLDEVTVPRLVEWDLWHSNVLVRDGAIVSIIDHERVFYGDPLMEAGFAAAQLGAQALADGFARGYGLDAREFTAAEQSRRRLYDLHLTLIMVIETVYRGHTDPAEYNFARGRLDRVMAGFGHHR</sequence>
<dbReference type="InterPro" id="IPR011009">
    <property type="entry name" value="Kinase-like_dom_sf"/>
</dbReference>
<dbReference type="Pfam" id="PF01636">
    <property type="entry name" value="APH"/>
    <property type="match status" value="1"/>
</dbReference>
<protein>
    <submittedName>
        <fullName evidence="2">Aminoglycoside phosphotransferase family protein</fullName>
    </submittedName>
</protein>
<reference evidence="2" key="1">
    <citation type="submission" date="2021-04" db="EMBL/GenBank/DDBJ databases">
        <title>Genome based classification of Actinospica acidithermotolerans sp. nov., an actinobacterium isolated from an Indonesian hot spring.</title>
        <authorList>
            <person name="Kusuma A.B."/>
            <person name="Putra K.E."/>
            <person name="Nafisah S."/>
            <person name="Loh J."/>
            <person name="Nouioui I."/>
            <person name="Goodfellow M."/>
        </authorList>
    </citation>
    <scope>NUCLEOTIDE SEQUENCE</scope>
    <source>
        <strain evidence="2">CSCA 57</strain>
    </source>
</reference>
<comment type="caution">
    <text evidence="2">The sequence shown here is derived from an EMBL/GenBank/DDBJ whole genome shotgun (WGS) entry which is preliminary data.</text>
</comment>
<dbReference type="PROSITE" id="PS50011">
    <property type="entry name" value="PROTEIN_KINASE_DOM"/>
    <property type="match status" value="1"/>
</dbReference>
<evidence type="ECO:0000259" key="1">
    <source>
        <dbReference type="PROSITE" id="PS50011"/>
    </source>
</evidence>
<evidence type="ECO:0000313" key="2">
    <source>
        <dbReference type="EMBL" id="MBR7837433.1"/>
    </source>
</evidence>
<dbReference type="GO" id="GO:0005524">
    <property type="term" value="F:ATP binding"/>
    <property type="evidence" value="ECO:0007669"/>
    <property type="project" value="InterPro"/>
</dbReference>